<sequence length="289" mass="31814">MLASLTECLCTSSLQGVLLFEEVRKRRSQKKRRRAEVMKLWGRSGWPLQVALLVALVMLCIDPVSAGSRNHRGPTVSYQVKQGTCEVVAIHRCCNKNKIEERSQTVKCSCFPGQVAGTTRARPSCVEASIVAQKWWCHMHPCMDGEECKVLPDLTGWSCSTGNKVKTTKLHICWNWQPDAMPSSRPQPRQQAPQAVTGVSQPALPCSPSELRANHLYGCLCASLTDAPSAQIFCCHSTLVIRLSTLIMVLLIIVRQIIIQAFHSDEVRGVIQRGPVKPAVGSVGVTCLN</sequence>
<dbReference type="InterPro" id="IPR051743">
    <property type="entry name" value="TAFA_chemokine-like"/>
</dbReference>
<dbReference type="EMBL" id="CM014082">
    <property type="protein sequence ID" value="TKS70959.1"/>
    <property type="molecule type" value="Genomic_DNA"/>
</dbReference>
<proteinExistence type="inferred from homology"/>
<evidence type="ECO:0000313" key="4">
    <source>
        <dbReference type="Proteomes" id="UP000298787"/>
    </source>
</evidence>
<dbReference type="InterPro" id="IPR020350">
    <property type="entry name" value="Chemokine-like_TAFA"/>
</dbReference>
<dbReference type="PANTHER" id="PTHR31770:SF7">
    <property type="entry name" value="CHEMOKINE-LIKE PROTEIN TAFA-4"/>
    <property type="match status" value="1"/>
</dbReference>
<comment type="similarity">
    <text evidence="1">Belongs to the TAFA family.</text>
</comment>
<reference evidence="3 4" key="1">
    <citation type="submission" date="2019-01" db="EMBL/GenBank/DDBJ databases">
        <title>Genome Assembly of Collichthys lucidus.</title>
        <authorList>
            <person name="Cai M."/>
            <person name="Xiao S."/>
        </authorList>
    </citation>
    <scope>NUCLEOTIDE SEQUENCE [LARGE SCALE GENOMIC DNA]</scope>
    <source>
        <strain evidence="3">JT15FE1705JMU</strain>
        <tissue evidence="3">Muscle</tissue>
    </source>
</reference>
<dbReference type="GO" id="GO:0048018">
    <property type="term" value="F:receptor ligand activity"/>
    <property type="evidence" value="ECO:0007669"/>
    <property type="project" value="TreeGrafter"/>
</dbReference>
<dbReference type="GO" id="GO:0005615">
    <property type="term" value="C:extracellular space"/>
    <property type="evidence" value="ECO:0007669"/>
    <property type="project" value="TreeGrafter"/>
</dbReference>
<dbReference type="AlphaFoldDB" id="A0A4U5U9K6"/>
<evidence type="ECO:0000313" key="3">
    <source>
        <dbReference type="EMBL" id="TKS70959.1"/>
    </source>
</evidence>
<protein>
    <submittedName>
        <fullName evidence="3">Protein FAM19A4</fullName>
    </submittedName>
</protein>
<keyword evidence="4" id="KW-1185">Reference proteome</keyword>
<gene>
    <name evidence="3" type="ORF">D9C73_005591</name>
</gene>
<name>A0A4U5U9K6_COLLU</name>
<keyword evidence="2" id="KW-0732">Signal</keyword>
<accession>A0A4U5U9K6</accession>
<dbReference type="Pfam" id="PF12020">
    <property type="entry name" value="TAFA"/>
    <property type="match status" value="1"/>
</dbReference>
<evidence type="ECO:0000256" key="1">
    <source>
        <dbReference type="ARBA" id="ARBA00006101"/>
    </source>
</evidence>
<organism evidence="3 4">
    <name type="scientific">Collichthys lucidus</name>
    <name type="common">Big head croaker</name>
    <name type="synonym">Sciaena lucida</name>
    <dbReference type="NCBI Taxonomy" id="240159"/>
    <lineage>
        <taxon>Eukaryota</taxon>
        <taxon>Metazoa</taxon>
        <taxon>Chordata</taxon>
        <taxon>Craniata</taxon>
        <taxon>Vertebrata</taxon>
        <taxon>Euteleostomi</taxon>
        <taxon>Actinopterygii</taxon>
        <taxon>Neopterygii</taxon>
        <taxon>Teleostei</taxon>
        <taxon>Neoteleostei</taxon>
        <taxon>Acanthomorphata</taxon>
        <taxon>Eupercaria</taxon>
        <taxon>Sciaenidae</taxon>
        <taxon>Collichthys</taxon>
    </lineage>
</organism>
<evidence type="ECO:0000256" key="2">
    <source>
        <dbReference type="ARBA" id="ARBA00022729"/>
    </source>
</evidence>
<dbReference type="PANTHER" id="PTHR31770">
    <property type="entry name" value="CHEMOKINE-LIKE PROTEIN TAFA FAMILY MEMBER"/>
    <property type="match status" value="1"/>
</dbReference>
<dbReference type="Proteomes" id="UP000298787">
    <property type="component" value="Chromosome 5"/>
</dbReference>